<feature type="region of interest" description="Disordered" evidence="2">
    <location>
        <begin position="1"/>
        <end position="38"/>
    </location>
</feature>
<dbReference type="Proteomes" id="UP000028828">
    <property type="component" value="Unassembled WGS sequence"/>
</dbReference>
<gene>
    <name evidence="3" type="ORF">TGP89_258090</name>
</gene>
<dbReference type="PANTHER" id="PTHR43941">
    <property type="entry name" value="STRUCTURAL MAINTENANCE OF CHROMOSOMES PROTEIN 2"/>
    <property type="match status" value="1"/>
</dbReference>
<feature type="region of interest" description="Disordered" evidence="2">
    <location>
        <begin position="686"/>
        <end position="712"/>
    </location>
</feature>
<feature type="region of interest" description="Disordered" evidence="2">
    <location>
        <begin position="228"/>
        <end position="253"/>
    </location>
</feature>
<feature type="region of interest" description="Disordered" evidence="2">
    <location>
        <begin position="803"/>
        <end position="824"/>
    </location>
</feature>
<name>A0A086JBB2_TOXGO</name>
<evidence type="ECO:0000313" key="4">
    <source>
        <dbReference type="Proteomes" id="UP000028828"/>
    </source>
</evidence>
<proteinExistence type="predicted"/>
<organism evidence="3 4">
    <name type="scientific">Toxoplasma gondii p89</name>
    <dbReference type="NCBI Taxonomy" id="943119"/>
    <lineage>
        <taxon>Eukaryota</taxon>
        <taxon>Sar</taxon>
        <taxon>Alveolata</taxon>
        <taxon>Apicomplexa</taxon>
        <taxon>Conoidasida</taxon>
        <taxon>Coccidia</taxon>
        <taxon>Eucoccidiorida</taxon>
        <taxon>Eimeriorina</taxon>
        <taxon>Sarcocystidae</taxon>
        <taxon>Toxoplasma</taxon>
    </lineage>
</organism>
<dbReference type="GO" id="GO:0000785">
    <property type="term" value="C:chromatin"/>
    <property type="evidence" value="ECO:0007669"/>
    <property type="project" value="TreeGrafter"/>
</dbReference>
<dbReference type="OrthoDB" id="329964at2759"/>
<feature type="coiled-coil region" evidence="1">
    <location>
        <begin position="394"/>
        <end position="683"/>
    </location>
</feature>
<feature type="compositionally biased region" description="Gly residues" evidence="2">
    <location>
        <begin position="234"/>
        <end position="244"/>
    </location>
</feature>
<dbReference type="GO" id="GO:0007076">
    <property type="term" value="P:mitotic chromosome condensation"/>
    <property type="evidence" value="ECO:0007669"/>
    <property type="project" value="TreeGrafter"/>
</dbReference>
<dbReference type="VEuPathDB" id="ToxoDB:TGP89_258090"/>
<keyword evidence="1" id="KW-0175">Coiled coil</keyword>
<dbReference type="PANTHER" id="PTHR43941:SF1">
    <property type="entry name" value="STRUCTURAL MAINTENANCE OF CHROMOSOMES PROTEIN 2"/>
    <property type="match status" value="1"/>
</dbReference>
<evidence type="ECO:0000256" key="2">
    <source>
        <dbReference type="SAM" id="MobiDB-lite"/>
    </source>
</evidence>
<evidence type="ECO:0000313" key="3">
    <source>
        <dbReference type="EMBL" id="KFG29430.1"/>
    </source>
</evidence>
<accession>A0A086JBB2</accession>
<dbReference type="AlphaFoldDB" id="A0A086JBB2"/>
<dbReference type="EMBL" id="AEYI02002171">
    <property type="protein sequence ID" value="KFG29430.1"/>
    <property type="molecule type" value="Genomic_DNA"/>
</dbReference>
<evidence type="ECO:0000256" key="1">
    <source>
        <dbReference type="SAM" id="Coils"/>
    </source>
</evidence>
<dbReference type="GO" id="GO:0000793">
    <property type="term" value="C:condensed chromosome"/>
    <property type="evidence" value="ECO:0007669"/>
    <property type="project" value="TreeGrafter"/>
</dbReference>
<sequence>MATKQMLPGEGADRSSRPGTRSVARSRGTSPSSAPRLGISQELTALGSQLQALDRRQQLLFDPSVFPEDSRLAVSFPPFTRKVEDAAEAPHGAMKLRNPHRDGLDRVLGDLSKPVDLGVSLPAELQRDSFAQNDPPGRLPPALKHTSLRKLDEDAVSKFHVGVRQSARPVSYADALERTRREEDRQEKGAVRFAAATAAVAAAASAVGADADEIDCVVTVEEQAPPVCVSQGETNGGKSSGPGPGELRAEQAAAGSTVKMPADVYSAPGGAWRAAARAPSPEALAEPKVYSHSQWVDERRGEGGAPPGQFPFPRGLTEMQERMEEEWIDRERRLRADHKREMERAVAHASEKLSREYSRRLVFELQEQEKALLAQMHERHRQALAEIRCISESKTDAEEETQRFQREASAKEHQLQKVLHETRLIESEREALAAKVQHLEAENASLHASLTPLEKQACSQRAKEEDLQLRLERLKASNDRLQIQLQHEQQLAANFAQKRRGLEREVEVLDEKRAVAEREWKRVAAELRELQERQAGLCASNAHLQNELDNAIRHGRNLEQRIDEDRSKDDERQKLSQRLEKLQEEKETTERRQADEIASLRNRIKHLDAVTFQLRTMRQDFESQQLEVKRLRDENATLLAEMRHQNKGDHAMKLDQQALQNDLITVKQENADLRKEMNRLIKERNFAASGGSLPPYTPPRPNSFSTTPSPDNPLAMQLYSSEHSRGCGNACSGGGRQADPMMTEHDASVCPSLTGPLNRRCFTSDGRPRCVEDLSIPSPLSREACASPALRAQQLALRCSTSINPVGRSTRPPPSAGAASNPLQHVHCPSAASRLGTEGDHPSYMYDGYRGDSRKATALGALAEDIPARGLAPAISLPVTAETPEQVASLESQLLLLATERRRIESELSKIPSARGRTARERQQMQHLESRLVEVDGTTHRIKQILFQAQRRKN</sequence>
<dbReference type="GO" id="GO:0000796">
    <property type="term" value="C:condensin complex"/>
    <property type="evidence" value="ECO:0007669"/>
    <property type="project" value="TreeGrafter"/>
</dbReference>
<dbReference type="GO" id="GO:0003682">
    <property type="term" value="F:chromatin binding"/>
    <property type="evidence" value="ECO:0007669"/>
    <property type="project" value="TreeGrafter"/>
</dbReference>
<protein>
    <submittedName>
        <fullName evidence="3">Uncharacterized protein</fullName>
    </submittedName>
</protein>
<reference evidence="3 4" key="1">
    <citation type="submission" date="2014-03" db="EMBL/GenBank/DDBJ databases">
        <authorList>
            <person name="Sibley D."/>
            <person name="Venepally P."/>
            <person name="Karamycheva S."/>
            <person name="Hadjithomas M."/>
            <person name="Khan A."/>
            <person name="Brunk B."/>
            <person name="Roos D."/>
            <person name="Caler E."/>
            <person name="Lorenzi H."/>
        </authorList>
    </citation>
    <scope>NUCLEOTIDE SEQUENCE [LARGE SCALE GENOMIC DNA]</scope>
    <source>
        <strain evidence="4">p89</strain>
    </source>
</reference>
<comment type="caution">
    <text evidence="3">The sequence shown here is derived from an EMBL/GenBank/DDBJ whole genome shotgun (WGS) entry which is preliminary data.</text>
</comment>